<proteinExistence type="predicted"/>
<dbReference type="PANTHER" id="PTHR37984">
    <property type="entry name" value="PROTEIN CBG26694"/>
    <property type="match status" value="1"/>
</dbReference>
<dbReference type="SUPFAM" id="SSF53098">
    <property type="entry name" value="Ribonuclease H-like"/>
    <property type="match status" value="1"/>
</dbReference>
<reference evidence="2" key="2">
    <citation type="journal article" date="2024" name="Plant">
        <title>Genomic evolution and insights into agronomic trait innovations of Sesamum species.</title>
        <authorList>
            <person name="Miao H."/>
            <person name="Wang L."/>
            <person name="Qu L."/>
            <person name="Liu H."/>
            <person name="Sun Y."/>
            <person name="Le M."/>
            <person name="Wang Q."/>
            <person name="Wei S."/>
            <person name="Zheng Y."/>
            <person name="Lin W."/>
            <person name="Duan Y."/>
            <person name="Cao H."/>
            <person name="Xiong S."/>
            <person name="Wang X."/>
            <person name="Wei L."/>
            <person name="Li C."/>
            <person name="Ma Q."/>
            <person name="Ju M."/>
            <person name="Zhao R."/>
            <person name="Li G."/>
            <person name="Mu C."/>
            <person name="Tian Q."/>
            <person name="Mei H."/>
            <person name="Zhang T."/>
            <person name="Gao T."/>
            <person name="Zhang H."/>
        </authorList>
    </citation>
    <scope>NUCLEOTIDE SEQUENCE</scope>
    <source>
        <strain evidence="2">KEN8</strain>
    </source>
</reference>
<name>A0AAW2KXK4_9LAMI</name>
<evidence type="ECO:0000259" key="1">
    <source>
        <dbReference type="PROSITE" id="PS50994"/>
    </source>
</evidence>
<dbReference type="GO" id="GO:0003676">
    <property type="term" value="F:nucleic acid binding"/>
    <property type="evidence" value="ECO:0007669"/>
    <property type="project" value="InterPro"/>
</dbReference>
<dbReference type="InterPro" id="IPR050951">
    <property type="entry name" value="Retrovirus_Pol_polyprotein"/>
</dbReference>
<protein>
    <submittedName>
        <fullName evidence="2">Gag-Pol polyprotein</fullName>
    </submittedName>
</protein>
<sequence>MRITLESPYPFGMWGMDIVGKLPRVMGQKEYLIVAVDYLTRQVKAEPQAKISEKEVIKFVWQNIICRFGIPRVLITDNGTQFQGGKLKSWLEEPKIKQLFMSVNYLQANGQPEVTNRIILQQLKTRLGEDKGNWVHELLGVLWAHHTTPKESTQETPFNLVYGTEVVLPADIGEETWRVKSYDSTRNLESRREDFDLVE</sequence>
<dbReference type="InterPro" id="IPR001584">
    <property type="entry name" value="Integrase_cat-core"/>
</dbReference>
<gene>
    <name evidence="2" type="ORF">Scaly_2917800</name>
</gene>
<dbReference type="AlphaFoldDB" id="A0AAW2KXK4"/>
<dbReference type="PROSITE" id="PS50994">
    <property type="entry name" value="INTEGRASE"/>
    <property type="match status" value="1"/>
</dbReference>
<dbReference type="PANTHER" id="PTHR37984:SF5">
    <property type="entry name" value="PROTEIN NYNRIN-LIKE"/>
    <property type="match status" value="1"/>
</dbReference>
<evidence type="ECO:0000313" key="2">
    <source>
        <dbReference type="EMBL" id="KAL0311690.1"/>
    </source>
</evidence>
<dbReference type="Gene3D" id="3.30.420.10">
    <property type="entry name" value="Ribonuclease H-like superfamily/Ribonuclease H"/>
    <property type="match status" value="1"/>
</dbReference>
<dbReference type="InterPro" id="IPR036397">
    <property type="entry name" value="RNaseH_sf"/>
</dbReference>
<dbReference type="GO" id="GO:0015074">
    <property type="term" value="P:DNA integration"/>
    <property type="evidence" value="ECO:0007669"/>
    <property type="project" value="InterPro"/>
</dbReference>
<feature type="domain" description="Integrase catalytic" evidence="1">
    <location>
        <begin position="6"/>
        <end position="165"/>
    </location>
</feature>
<organism evidence="2">
    <name type="scientific">Sesamum calycinum</name>
    <dbReference type="NCBI Taxonomy" id="2727403"/>
    <lineage>
        <taxon>Eukaryota</taxon>
        <taxon>Viridiplantae</taxon>
        <taxon>Streptophyta</taxon>
        <taxon>Embryophyta</taxon>
        <taxon>Tracheophyta</taxon>
        <taxon>Spermatophyta</taxon>
        <taxon>Magnoliopsida</taxon>
        <taxon>eudicotyledons</taxon>
        <taxon>Gunneridae</taxon>
        <taxon>Pentapetalae</taxon>
        <taxon>asterids</taxon>
        <taxon>lamiids</taxon>
        <taxon>Lamiales</taxon>
        <taxon>Pedaliaceae</taxon>
        <taxon>Sesamum</taxon>
    </lineage>
</organism>
<reference evidence="2" key="1">
    <citation type="submission" date="2020-06" db="EMBL/GenBank/DDBJ databases">
        <authorList>
            <person name="Li T."/>
            <person name="Hu X."/>
            <person name="Zhang T."/>
            <person name="Song X."/>
            <person name="Zhang H."/>
            <person name="Dai N."/>
            <person name="Sheng W."/>
            <person name="Hou X."/>
            <person name="Wei L."/>
        </authorList>
    </citation>
    <scope>NUCLEOTIDE SEQUENCE</scope>
    <source>
        <strain evidence="2">KEN8</strain>
        <tissue evidence="2">Leaf</tissue>
    </source>
</reference>
<comment type="caution">
    <text evidence="2">The sequence shown here is derived from an EMBL/GenBank/DDBJ whole genome shotgun (WGS) entry which is preliminary data.</text>
</comment>
<dbReference type="EMBL" id="JACGWM010000160">
    <property type="protein sequence ID" value="KAL0311690.1"/>
    <property type="molecule type" value="Genomic_DNA"/>
</dbReference>
<dbReference type="Pfam" id="PF00665">
    <property type="entry name" value="rve"/>
    <property type="match status" value="1"/>
</dbReference>
<dbReference type="InterPro" id="IPR012337">
    <property type="entry name" value="RNaseH-like_sf"/>
</dbReference>
<accession>A0AAW2KXK4</accession>